<dbReference type="PANTHER" id="PTHR23501:SF193">
    <property type="entry name" value="MULTIDRUG TRANSPORTER, PUTATIVE (AFU_ORTHOLOGUE AFUA_8G00940)-RELATED"/>
    <property type="match status" value="1"/>
</dbReference>
<gene>
    <name evidence="9" type="ORF">JX265_003857</name>
</gene>
<evidence type="ECO:0000256" key="3">
    <source>
        <dbReference type="ARBA" id="ARBA00022692"/>
    </source>
</evidence>
<organism evidence="9 10">
    <name type="scientific">Neoarthrinium moseri</name>
    <dbReference type="NCBI Taxonomy" id="1658444"/>
    <lineage>
        <taxon>Eukaryota</taxon>
        <taxon>Fungi</taxon>
        <taxon>Dikarya</taxon>
        <taxon>Ascomycota</taxon>
        <taxon>Pezizomycotina</taxon>
        <taxon>Sordariomycetes</taxon>
        <taxon>Xylariomycetidae</taxon>
        <taxon>Amphisphaeriales</taxon>
        <taxon>Apiosporaceae</taxon>
        <taxon>Neoarthrinium</taxon>
    </lineage>
</organism>
<feature type="transmembrane region" description="Helical" evidence="7">
    <location>
        <begin position="521"/>
        <end position="542"/>
    </location>
</feature>
<dbReference type="CDD" id="cd17502">
    <property type="entry name" value="MFS_Azr1_MDR_like"/>
    <property type="match status" value="1"/>
</dbReference>
<feature type="compositionally biased region" description="Polar residues" evidence="6">
    <location>
        <begin position="1"/>
        <end position="11"/>
    </location>
</feature>
<dbReference type="PANTHER" id="PTHR23501">
    <property type="entry name" value="MAJOR FACILITATOR SUPERFAMILY"/>
    <property type="match status" value="1"/>
</dbReference>
<keyword evidence="10" id="KW-1185">Reference proteome</keyword>
<feature type="transmembrane region" description="Helical" evidence="7">
    <location>
        <begin position="245"/>
        <end position="266"/>
    </location>
</feature>
<evidence type="ECO:0000256" key="2">
    <source>
        <dbReference type="ARBA" id="ARBA00007520"/>
    </source>
</evidence>
<proteinExistence type="inferred from homology"/>
<feature type="region of interest" description="Disordered" evidence="6">
    <location>
        <begin position="1"/>
        <end position="40"/>
    </location>
</feature>
<dbReference type="GO" id="GO:0005886">
    <property type="term" value="C:plasma membrane"/>
    <property type="evidence" value="ECO:0007669"/>
    <property type="project" value="TreeGrafter"/>
</dbReference>
<dbReference type="InterPro" id="IPR036259">
    <property type="entry name" value="MFS_trans_sf"/>
</dbReference>
<sequence length="555" mass="58447">MARTRSIGSKSDGTHVLAAAANEKEVEGSTTGADSPGEVADADEQPVEYITGFKLLAVMSSVTLTAFLMMLDIFIISTAVPRITSDFHSLPDVGWYTAAYQLASASLQPLTGKLYTHFRVKWTYLVFLFMFEAGSLICGLANSSSMLIGGRAIAGIGGSGLMNGAMTIIAGALPLHQRALAQLGIVCGPLVGGALTEYATWRWCFYINLPVGGLVAFLMTFTSFPELTKKPPFTLAHVRSTIPELDLAGFALFAPAAVMFLLALQFGGNTYAWSSSVVIGLFCGAGALAVIFVLWERRRGDRAMLPGPIIRQRIVLSSAVNGMALMATIFVASQFMPIYFQGVRGETPTMSGVDLLPSILSQLLTVVVSGAIVSKVGYYLPFAVASGAVSAIGNGLLSMYSPTTETPKWIGYQILTGAGRGLGMQLGLIAVQNALLPQQIPVGIAFMIFCQNFSGAVFVVVGTVIFTQSLTSELAVHAPSVPPEAAHAAGASASAVRALVPPGSSELDGVLLAFSNSVDKVFYLLIATSLVGFVSAWGMGWVDTRKKKAPEKGEP</sequence>
<feature type="transmembrane region" description="Helical" evidence="7">
    <location>
        <begin position="378"/>
        <end position="397"/>
    </location>
</feature>
<keyword evidence="4 7" id="KW-1133">Transmembrane helix</keyword>
<dbReference type="EMBL" id="JAFIMR010000007">
    <property type="protein sequence ID" value="KAI1876331.1"/>
    <property type="molecule type" value="Genomic_DNA"/>
</dbReference>
<evidence type="ECO:0000313" key="9">
    <source>
        <dbReference type="EMBL" id="KAI1876331.1"/>
    </source>
</evidence>
<dbReference type="GO" id="GO:0022857">
    <property type="term" value="F:transmembrane transporter activity"/>
    <property type="evidence" value="ECO:0007669"/>
    <property type="project" value="InterPro"/>
</dbReference>
<feature type="transmembrane region" description="Helical" evidence="7">
    <location>
        <begin position="409"/>
        <end position="431"/>
    </location>
</feature>
<evidence type="ECO:0000256" key="1">
    <source>
        <dbReference type="ARBA" id="ARBA00004141"/>
    </source>
</evidence>
<feature type="transmembrane region" description="Helical" evidence="7">
    <location>
        <begin position="205"/>
        <end position="224"/>
    </location>
</feature>
<protein>
    <recommendedName>
        <fullName evidence="8">Major facilitator superfamily (MFS) profile domain-containing protein</fullName>
    </recommendedName>
</protein>
<dbReference type="InterPro" id="IPR011701">
    <property type="entry name" value="MFS"/>
</dbReference>
<feature type="transmembrane region" description="Helical" evidence="7">
    <location>
        <begin position="355"/>
        <end position="373"/>
    </location>
</feature>
<dbReference type="Pfam" id="PF07690">
    <property type="entry name" value="MFS_1"/>
    <property type="match status" value="1"/>
</dbReference>
<dbReference type="Gene3D" id="1.20.1250.20">
    <property type="entry name" value="MFS general substrate transporter like domains"/>
    <property type="match status" value="1"/>
</dbReference>
<evidence type="ECO:0000256" key="4">
    <source>
        <dbReference type="ARBA" id="ARBA00022989"/>
    </source>
</evidence>
<feature type="transmembrane region" description="Helical" evidence="7">
    <location>
        <begin position="443"/>
        <end position="466"/>
    </location>
</feature>
<feature type="transmembrane region" description="Helical" evidence="7">
    <location>
        <begin position="148"/>
        <end position="173"/>
    </location>
</feature>
<comment type="similarity">
    <text evidence="2">Belongs to the major facilitator superfamily. TCR/Tet family.</text>
</comment>
<dbReference type="Proteomes" id="UP000829685">
    <property type="component" value="Unassembled WGS sequence"/>
</dbReference>
<dbReference type="InterPro" id="IPR020846">
    <property type="entry name" value="MFS_dom"/>
</dbReference>
<evidence type="ECO:0000313" key="10">
    <source>
        <dbReference type="Proteomes" id="UP000829685"/>
    </source>
</evidence>
<evidence type="ECO:0000256" key="6">
    <source>
        <dbReference type="SAM" id="MobiDB-lite"/>
    </source>
</evidence>
<dbReference type="SUPFAM" id="SSF103473">
    <property type="entry name" value="MFS general substrate transporter"/>
    <property type="match status" value="1"/>
</dbReference>
<feature type="transmembrane region" description="Helical" evidence="7">
    <location>
        <begin position="122"/>
        <end position="142"/>
    </location>
</feature>
<dbReference type="AlphaFoldDB" id="A0A9P9WRF0"/>
<evidence type="ECO:0000259" key="8">
    <source>
        <dbReference type="PROSITE" id="PS50850"/>
    </source>
</evidence>
<feature type="transmembrane region" description="Helical" evidence="7">
    <location>
        <begin position="55"/>
        <end position="81"/>
    </location>
</feature>
<keyword evidence="3 7" id="KW-0812">Transmembrane</keyword>
<evidence type="ECO:0000256" key="7">
    <source>
        <dbReference type="SAM" id="Phobius"/>
    </source>
</evidence>
<dbReference type="PROSITE" id="PS50850">
    <property type="entry name" value="MFS"/>
    <property type="match status" value="1"/>
</dbReference>
<feature type="transmembrane region" description="Helical" evidence="7">
    <location>
        <begin position="272"/>
        <end position="294"/>
    </location>
</feature>
<keyword evidence="5 7" id="KW-0472">Membrane</keyword>
<reference evidence="9" key="1">
    <citation type="submission" date="2021-03" db="EMBL/GenBank/DDBJ databases">
        <title>Revisited historic fungal species revealed as producer of novel bioactive compounds through whole genome sequencing and comparative genomics.</title>
        <authorList>
            <person name="Vignolle G.A."/>
            <person name="Hochenegger N."/>
            <person name="Mach R.L."/>
            <person name="Mach-Aigner A.R."/>
            <person name="Javad Rahimi M."/>
            <person name="Salim K.A."/>
            <person name="Chan C.M."/>
            <person name="Lim L.B.L."/>
            <person name="Cai F."/>
            <person name="Druzhinina I.S."/>
            <person name="U'Ren J.M."/>
            <person name="Derntl C."/>
        </authorList>
    </citation>
    <scope>NUCLEOTIDE SEQUENCE</scope>
    <source>
        <strain evidence="9">TUCIM 5799</strain>
    </source>
</reference>
<feature type="transmembrane region" description="Helical" evidence="7">
    <location>
        <begin position="314"/>
        <end position="335"/>
    </location>
</feature>
<feature type="domain" description="Major facilitator superfamily (MFS) profile" evidence="8">
    <location>
        <begin position="58"/>
        <end position="544"/>
    </location>
</feature>
<name>A0A9P9WRF0_9PEZI</name>
<comment type="subcellular location">
    <subcellularLocation>
        <location evidence="1">Membrane</location>
        <topology evidence="1">Multi-pass membrane protein</topology>
    </subcellularLocation>
</comment>
<evidence type="ECO:0000256" key="5">
    <source>
        <dbReference type="ARBA" id="ARBA00023136"/>
    </source>
</evidence>
<comment type="caution">
    <text evidence="9">The sequence shown here is derived from an EMBL/GenBank/DDBJ whole genome shotgun (WGS) entry which is preliminary data.</text>
</comment>
<accession>A0A9P9WRF0</accession>